<dbReference type="GeneID" id="18756741"/>
<dbReference type="HOGENOM" id="CLU_850133_0_0_1"/>
<dbReference type="InParanoid" id="K1XMF9"/>
<protein>
    <recommendedName>
        <fullName evidence="1">DUF6604 domain-containing protein</fullName>
    </recommendedName>
</protein>
<dbReference type="EMBL" id="JH921428">
    <property type="protein sequence ID" value="EKD21693.1"/>
    <property type="molecule type" value="Genomic_DNA"/>
</dbReference>
<dbReference type="Pfam" id="PF20253">
    <property type="entry name" value="DUF6604"/>
    <property type="match status" value="1"/>
</dbReference>
<name>K1XMF9_MARBU</name>
<sequence>MPSAGPTMDIKEGEWSEIVNRFQVLQVEDLPDVDEEEIISLEDSSDILSELEESEEMRMCLMIFSFFEDFHRMQDFLRAIWGGFKVGKIDLMSASLVTNATFDVVSQNEEEILAAIPGAKSRGKTENESLRPTPFDDFIYLSVARILMKLVHLCRMPELPPYFIPAFSLRSGNISRPEFLGTPYMNKREQEDVLLSHYFMDLAFVTNFCDVLKGLCGTNLDLQDILKEDVGKGHQDLKNIAKNAQRALDSTGVLSGPDNLNSIWTVGPHFSVWKNPMIHEGSLSDPDRGELVDGGAATVDTAMIYPVGILMYGTKSASLQYGGPIQG</sequence>
<organism evidence="2 3">
    <name type="scientific">Marssonina brunnea f. sp. multigermtubi (strain MB_m1)</name>
    <name type="common">Marssonina leaf spot fungus</name>
    <dbReference type="NCBI Taxonomy" id="1072389"/>
    <lineage>
        <taxon>Eukaryota</taxon>
        <taxon>Fungi</taxon>
        <taxon>Dikarya</taxon>
        <taxon>Ascomycota</taxon>
        <taxon>Pezizomycotina</taxon>
        <taxon>Leotiomycetes</taxon>
        <taxon>Helotiales</taxon>
        <taxon>Drepanopezizaceae</taxon>
        <taxon>Drepanopeziza</taxon>
    </lineage>
</organism>
<keyword evidence="3" id="KW-1185">Reference proteome</keyword>
<reference evidence="2 3" key="1">
    <citation type="journal article" date="2012" name="BMC Genomics">
        <title>Sequencing the genome of Marssonina brunnea reveals fungus-poplar co-evolution.</title>
        <authorList>
            <person name="Zhu S."/>
            <person name="Cao Y.-Z."/>
            <person name="Jiang C."/>
            <person name="Tan B.-Y."/>
            <person name="Wang Z."/>
            <person name="Feng S."/>
            <person name="Zhang L."/>
            <person name="Su X.-H."/>
            <person name="Brejova B."/>
            <person name="Vinar T."/>
            <person name="Xu M."/>
            <person name="Wang M.-X."/>
            <person name="Zhang S.-G."/>
            <person name="Huang M.-R."/>
            <person name="Wu R."/>
            <person name="Zhou Y."/>
        </authorList>
    </citation>
    <scope>NUCLEOTIDE SEQUENCE [LARGE SCALE GENOMIC DNA]</scope>
    <source>
        <strain evidence="2 3">MB_m1</strain>
    </source>
</reference>
<dbReference type="Proteomes" id="UP000006753">
    <property type="component" value="Unassembled WGS sequence"/>
</dbReference>
<dbReference type="AlphaFoldDB" id="K1XMF9"/>
<dbReference type="KEGG" id="mbe:MBM_00806"/>
<proteinExistence type="predicted"/>
<evidence type="ECO:0000313" key="3">
    <source>
        <dbReference type="Proteomes" id="UP000006753"/>
    </source>
</evidence>
<dbReference type="STRING" id="1072389.K1XMF9"/>
<feature type="domain" description="DUF6604" evidence="1">
    <location>
        <begin position="13"/>
        <end position="113"/>
    </location>
</feature>
<dbReference type="eggNOG" id="ENOG502SZ2V">
    <property type="taxonomic scope" value="Eukaryota"/>
</dbReference>
<gene>
    <name evidence="2" type="ORF">MBM_00806</name>
</gene>
<accession>K1XMF9</accession>
<dbReference type="InterPro" id="IPR046539">
    <property type="entry name" value="DUF6604"/>
</dbReference>
<dbReference type="OrthoDB" id="5238236at2759"/>
<evidence type="ECO:0000313" key="2">
    <source>
        <dbReference type="EMBL" id="EKD21693.1"/>
    </source>
</evidence>
<evidence type="ECO:0000259" key="1">
    <source>
        <dbReference type="Pfam" id="PF20253"/>
    </source>
</evidence>